<protein>
    <submittedName>
        <fullName evidence="1">Uncharacterized protein</fullName>
    </submittedName>
</protein>
<organism evidence="1 2">
    <name type="scientific">Micromonospora lutea</name>
    <dbReference type="NCBI Taxonomy" id="419825"/>
    <lineage>
        <taxon>Bacteria</taxon>
        <taxon>Bacillati</taxon>
        <taxon>Actinomycetota</taxon>
        <taxon>Actinomycetes</taxon>
        <taxon>Micromonosporales</taxon>
        <taxon>Micromonosporaceae</taxon>
        <taxon>Micromonospora</taxon>
    </lineage>
</organism>
<sequence length="92" mass="9537">MGKHADRGMSVHSIMQSTSVSQVPAGLGLSVLDESGALGQEGRLGPVCAAETDAASRGETSAPGTDVPWLGGRRFVTWPVIGLTSIRSWSRS</sequence>
<evidence type="ECO:0000313" key="1">
    <source>
        <dbReference type="EMBL" id="GIJ24000.1"/>
    </source>
</evidence>
<comment type="caution">
    <text evidence="1">The sequence shown here is derived from an EMBL/GenBank/DDBJ whole genome shotgun (WGS) entry which is preliminary data.</text>
</comment>
<accession>A0ABQ4J1G9</accession>
<dbReference type="EMBL" id="BOPB01000029">
    <property type="protein sequence ID" value="GIJ24000.1"/>
    <property type="molecule type" value="Genomic_DNA"/>
</dbReference>
<proteinExistence type="predicted"/>
<reference evidence="1 2" key="1">
    <citation type="submission" date="2021-01" db="EMBL/GenBank/DDBJ databases">
        <title>Whole genome shotgun sequence of Verrucosispora lutea NBRC 106530.</title>
        <authorList>
            <person name="Komaki H."/>
            <person name="Tamura T."/>
        </authorList>
    </citation>
    <scope>NUCLEOTIDE SEQUENCE [LARGE SCALE GENOMIC DNA]</scope>
    <source>
        <strain evidence="1 2">NBRC 106530</strain>
    </source>
</reference>
<evidence type="ECO:0000313" key="2">
    <source>
        <dbReference type="Proteomes" id="UP000643165"/>
    </source>
</evidence>
<gene>
    <name evidence="1" type="ORF">Vlu01_46240</name>
</gene>
<dbReference type="Proteomes" id="UP000643165">
    <property type="component" value="Unassembled WGS sequence"/>
</dbReference>
<keyword evidence="2" id="KW-1185">Reference proteome</keyword>
<name>A0ABQ4J1G9_9ACTN</name>